<reference evidence="1 2" key="1">
    <citation type="submission" date="2019-02" db="EMBL/GenBank/DDBJ databases">
        <title>Deep-cultivation of Planctomycetes and their phenomic and genomic characterization uncovers novel biology.</title>
        <authorList>
            <person name="Wiegand S."/>
            <person name="Jogler M."/>
            <person name="Boedeker C."/>
            <person name="Pinto D."/>
            <person name="Vollmers J."/>
            <person name="Rivas-Marin E."/>
            <person name="Kohn T."/>
            <person name="Peeters S.H."/>
            <person name="Heuer A."/>
            <person name="Rast P."/>
            <person name="Oberbeckmann S."/>
            <person name="Bunk B."/>
            <person name="Jeske O."/>
            <person name="Meyerdierks A."/>
            <person name="Storesund J.E."/>
            <person name="Kallscheuer N."/>
            <person name="Luecker S."/>
            <person name="Lage O.M."/>
            <person name="Pohl T."/>
            <person name="Merkel B.J."/>
            <person name="Hornburger P."/>
            <person name="Mueller R.-W."/>
            <person name="Bruemmer F."/>
            <person name="Labrenz M."/>
            <person name="Spormann A.M."/>
            <person name="Op den Camp H."/>
            <person name="Overmann J."/>
            <person name="Amann R."/>
            <person name="Jetten M.S.M."/>
            <person name="Mascher T."/>
            <person name="Medema M.H."/>
            <person name="Devos D.P."/>
            <person name="Kaster A.-K."/>
            <person name="Ovreas L."/>
            <person name="Rohde M."/>
            <person name="Galperin M.Y."/>
            <person name="Jogler C."/>
        </authorList>
    </citation>
    <scope>NUCLEOTIDE SEQUENCE [LARGE SCALE GENOMIC DNA]</scope>
    <source>
        <strain evidence="1 2">Pan181</strain>
    </source>
</reference>
<dbReference type="EMBL" id="CP036278">
    <property type="protein sequence ID" value="QDU58007.1"/>
    <property type="molecule type" value="Genomic_DNA"/>
</dbReference>
<dbReference type="AlphaFoldDB" id="A0A518ATI1"/>
<evidence type="ECO:0000313" key="2">
    <source>
        <dbReference type="Proteomes" id="UP000315750"/>
    </source>
</evidence>
<dbReference type="KEGG" id="amuc:Pan181_42320"/>
<evidence type="ECO:0000313" key="1">
    <source>
        <dbReference type="EMBL" id="QDU58007.1"/>
    </source>
</evidence>
<organism evidence="1 2">
    <name type="scientific">Aeoliella mucimassa</name>
    <dbReference type="NCBI Taxonomy" id="2527972"/>
    <lineage>
        <taxon>Bacteria</taxon>
        <taxon>Pseudomonadati</taxon>
        <taxon>Planctomycetota</taxon>
        <taxon>Planctomycetia</taxon>
        <taxon>Pirellulales</taxon>
        <taxon>Lacipirellulaceae</taxon>
        <taxon>Aeoliella</taxon>
    </lineage>
</organism>
<sequence>MAYASSYCRFLATGKWRYIYCTSNLRTYKIKTLHCGINTAPGAASPSTDAISATKSFDLCKGQIFWVRIDQRWIGSQQVMDALHSEKHGGIPWMAILDADGTTLVTSDGPNGNIGYPSDQQGIDHFIEMLESTAQRLTPDELVTLRQALQTE</sequence>
<name>A0A518ATI1_9BACT</name>
<protein>
    <submittedName>
        <fullName evidence="1">Uncharacterized protein</fullName>
    </submittedName>
</protein>
<gene>
    <name evidence="1" type="ORF">Pan181_42320</name>
</gene>
<keyword evidence="2" id="KW-1185">Reference proteome</keyword>
<proteinExistence type="predicted"/>
<dbReference type="Proteomes" id="UP000315750">
    <property type="component" value="Chromosome"/>
</dbReference>
<accession>A0A518ATI1</accession>